<evidence type="ECO:0000256" key="7">
    <source>
        <dbReference type="ARBA" id="ARBA00023030"/>
    </source>
</evidence>
<dbReference type="SMART" id="SM00788">
    <property type="entry name" value="Adenylsucc_synt"/>
    <property type="match status" value="1"/>
</dbReference>
<protein>
    <recommendedName>
        <fullName evidence="10 12">Adenylosuccinate synthetase</fullName>
        <shortName evidence="10">AMPSase</shortName>
        <shortName evidence="10">AdSS</shortName>
        <ecNumber evidence="10 12">6.3.4.4</ecNumber>
    </recommendedName>
    <alternativeName>
        <fullName evidence="10">IMP--aspartate ligase</fullName>
    </alternativeName>
</protein>
<dbReference type="FunFam" id="3.90.170.10:FF:000001">
    <property type="entry name" value="Adenylosuccinate synthetase"/>
    <property type="match status" value="1"/>
</dbReference>
<comment type="function">
    <text evidence="10">Plays an important role in the de novo pathway and in the salvage pathway of purine nucleotide biosynthesis. Catalyzes the first commited step in the biosynthesis of AMP from IMP.</text>
</comment>
<dbReference type="InterPro" id="IPR023581">
    <property type="entry name" value="PD_growth_factor_CS"/>
</dbReference>
<dbReference type="PROSITE" id="PS00249">
    <property type="entry name" value="PDGF_1"/>
    <property type="match status" value="1"/>
</dbReference>
<evidence type="ECO:0000256" key="3">
    <source>
        <dbReference type="ARBA" id="ARBA00022723"/>
    </source>
</evidence>
<comment type="subcellular location">
    <subcellularLocation>
        <location evidence="10">Cytoplasm</location>
    </subcellularLocation>
</comment>
<evidence type="ECO:0000256" key="10">
    <source>
        <dbReference type="HAMAP-Rule" id="MF_03125"/>
    </source>
</evidence>
<dbReference type="GO" id="GO:0016020">
    <property type="term" value="C:membrane"/>
    <property type="evidence" value="ECO:0007669"/>
    <property type="project" value="InterPro"/>
</dbReference>
<evidence type="ECO:0000256" key="5">
    <source>
        <dbReference type="ARBA" id="ARBA00022755"/>
    </source>
</evidence>
<comment type="caution">
    <text evidence="10">Lacks conserved residue(s) required for the propagation of feature annotation.</text>
</comment>
<dbReference type="PANTHER" id="PTHR11846">
    <property type="entry name" value="ADENYLOSUCCINATE SYNTHETASE"/>
    <property type="match status" value="1"/>
</dbReference>
<dbReference type="NCBIfam" id="NF002223">
    <property type="entry name" value="PRK01117.1"/>
    <property type="match status" value="1"/>
</dbReference>
<evidence type="ECO:0000256" key="4">
    <source>
        <dbReference type="ARBA" id="ARBA00022741"/>
    </source>
</evidence>
<feature type="binding site" evidence="10">
    <location>
        <begin position="421"/>
        <end position="423"/>
    </location>
    <ligand>
        <name>GTP</name>
        <dbReference type="ChEBI" id="CHEBI:37565"/>
    </ligand>
</feature>
<dbReference type="GO" id="GO:0005525">
    <property type="term" value="F:GTP binding"/>
    <property type="evidence" value="ECO:0007669"/>
    <property type="project" value="UniProtKB-UniRule"/>
</dbReference>
<comment type="subunit">
    <text evidence="1 10">Homodimer.</text>
</comment>
<dbReference type="AlphaFoldDB" id="A0A8C1FIM1"/>
<dbReference type="Proteomes" id="UP001108240">
    <property type="component" value="Unplaced"/>
</dbReference>
<feature type="binding site" evidence="10">
    <location>
        <position position="329"/>
    </location>
    <ligand>
        <name>IMP</name>
        <dbReference type="ChEBI" id="CHEBI:58053"/>
    </ligand>
</feature>
<dbReference type="GO" id="GO:0044208">
    <property type="term" value="P:'de novo' AMP biosynthetic process"/>
    <property type="evidence" value="ECO:0007669"/>
    <property type="project" value="UniProtKB-UniRule"/>
</dbReference>
<proteinExistence type="inferred from homology"/>
<dbReference type="InterPro" id="IPR000072">
    <property type="entry name" value="PDGF/VEGF_dom"/>
</dbReference>
<feature type="active site" description="Proton acceptor" evidence="10">
    <location>
        <position position="99"/>
    </location>
</feature>
<dbReference type="GO" id="GO:0008083">
    <property type="term" value="F:growth factor activity"/>
    <property type="evidence" value="ECO:0007669"/>
    <property type="project" value="UniProtKB-KW"/>
</dbReference>
<dbReference type="Gene3D" id="2.10.90.10">
    <property type="entry name" value="Cystine-knot cytokines"/>
    <property type="match status" value="1"/>
</dbReference>
<dbReference type="GO" id="GO:0000287">
    <property type="term" value="F:magnesium ion binding"/>
    <property type="evidence" value="ECO:0007669"/>
    <property type="project" value="UniProtKB-UniRule"/>
</dbReference>
<dbReference type="SUPFAM" id="SSF57501">
    <property type="entry name" value="Cystine-knot cytokines"/>
    <property type="match status" value="1"/>
</dbReference>
<dbReference type="InterPro" id="IPR033128">
    <property type="entry name" value="Adenylosuccin_syn_Lys_AS"/>
</dbReference>
<dbReference type="OMA" id="IINARYF"/>
<evidence type="ECO:0000313" key="15">
    <source>
        <dbReference type="Ensembl" id="ENSCCRP00000093195.2"/>
    </source>
</evidence>
<dbReference type="GO" id="GO:0005737">
    <property type="term" value="C:cytoplasm"/>
    <property type="evidence" value="ECO:0007669"/>
    <property type="project" value="UniProtKB-SubCell"/>
</dbReference>
<feature type="binding site" evidence="10">
    <location>
        <begin position="98"/>
        <end position="104"/>
    </location>
    <ligand>
        <name>GTP</name>
        <dbReference type="ChEBI" id="CHEBI:37565"/>
    </ligand>
</feature>
<dbReference type="Pfam" id="PF00709">
    <property type="entry name" value="Adenylsucc_synt"/>
    <property type="match status" value="1"/>
</dbReference>
<dbReference type="PROSITE" id="PS00513">
    <property type="entry name" value="ADENYLOSUCCIN_SYN_2"/>
    <property type="match status" value="1"/>
</dbReference>
<feature type="binding site" evidence="10">
    <location>
        <position position="393"/>
    </location>
    <ligand>
        <name>IMP</name>
        <dbReference type="ChEBI" id="CHEBI:58053"/>
    </ligand>
</feature>
<feature type="binding site" evidence="10">
    <location>
        <position position="221"/>
    </location>
    <ligand>
        <name>IMP</name>
        <dbReference type="ChEBI" id="CHEBI:58053"/>
    </ligand>
</feature>
<comment type="catalytic activity">
    <reaction evidence="9 10 12">
        <text>IMP + L-aspartate + GTP = N(6)-(1,2-dicarboxyethyl)-AMP + GDP + phosphate + 2 H(+)</text>
        <dbReference type="Rhea" id="RHEA:15753"/>
        <dbReference type="ChEBI" id="CHEBI:15378"/>
        <dbReference type="ChEBI" id="CHEBI:29991"/>
        <dbReference type="ChEBI" id="CHEBI:37565"/>
        <dbReference type="ChEBI" id="CHEBI:43474"/>
        <dbReference type="ChEBI" id="CHEBI:57567"/>
        <dbReference type="ChEBI" id="CHEBI:58053"/>
        <dbReference type="ChEBI" id="CHEBI:58189"/>
        <dbReference type="EC" id="6.3.4.4"/>
    </reaction>
</comment>
<feature type="binding site" evidence="10">
    <location>
        <position position="395"/>
    </location>
    <ligand>
        <name>GTP</name>
        <dbReference type="ChEBI" id="CHEBI:37565"/>
    </ligand>
</feature>
<dbReference type="FunFam" id="1.10.300.10:FF:000002">
    <property type="entry name" value="Adenylosuccinate synthetase, chloroplastic"/>
    <property type="match status" value="1"/>
</dbReference>
<keyword evidence="6 10" id="KW-0460">Magnesium</keyword>
<dbReference type="InterPro" id="IPR029034">
    <property type="entry name" value="Cystine-knot_cytokine"/>
</dbReference>
<comment type="similarity">
    <text evidence="10 12">Belongs to the adenylosuccinate synthetase family.</text>
</comment>
<feature type="binding site" evidence="10">
    <location>
        <position position="235"/>
    </location>
    <ligand>
        <name>IMP</name>
        <dbReference type="ChEBI" id="CHEBI:58053"/>
        <note>ligand shared between dimeric partners</note>
    </ligand>
</feature>
<evidence type="ECO:0000313" key="16">
    <source>
        <dbReference type="Proteomes" id="UP001108240"/>
    </source>
</evidence>
<dbReference type="Gene3D" id="3.90.170.10">
    <property type="entry name" value="Adenylosuccinate Synthetase, subunit A, domain 3"/>
    <property type="match status" value="1"/>
</dbReference>
<keyword evidence="2 10" id="KW-0436">Ligase</keyword>
<dbReference type="InterPro" id="IPR042111">
    <property type="entry name" value="Adenylosuccinate_synth_dom3"/>
</dbReference>
<dbReference type="Gene3D" id="3.40.440.10">
    <property type="entry name" value="Adenylosuccinate Synthetase, subunit A, domain 1"/>
    <property type="match status" value="1"/>
</dbReference>
<dbReference type="InterPro" id="IPR018220">
    <property type="entry name" value="Adenylosuccin_syn_GTP-bd"/>
</dbReference>
<feature type="binding site" evidence="10">
    <location>
        <begin position="126"/>
        <end position="128"/>
    </location>
    <ligand>
        <name>GTP</name>
        <dbReference type="ChEBI" id="CHEBI:37565"/>
    </ligand>
</feature>
<feature type="binding site" evidence="10">
    <location>
        <position position="126"/>
    </location>
    <ligand>
        <name>Mg(2+)</name>
        <dbReference type="ChEBI" id="CHEBI:18420"/>
    </ligand>
</feature>
<name>A0A8C1FIM1_CYPCA</name>
<organism evidence="15 16">
    <name type="scientific">Cyprinus carpio carpio</name>
    <dbReference type="NCBI Taxonomy" id="630221"/>
    <lineage>
        <taxon>Eukaryota</taxon>
        <taxon>Metazoa</taxon>
        <taxon>Chordata</taxon>
        <taxon>Craniata</taxon>
        <taxon>Vertebrata</taxon>
        <taxon>Euteleostomi</taxon>
        <taxon>Actinopterygii</taxon>
        <taxon>Neopterygii</taxon>
        <taxon>Teleostei</taxon>
        <taxon>Ostariophysi</taxon>
        <taxon>Cypriniformes</taxon>
        <taxon>Cyprinidae</taxon>
        <taxon>Cyprininae</taxon>
        <taxon>Cyprinus</taxon>
    </lineage>
</organism>
<keyword evidence="4 10" id="KW-0547">Nucleotide-binding</keyword>
<reference evidence="15" key="2">
    <citation type="submission" date="2025-09" db="UniProtKB">
        <authorList>
            <consortium name="Ensembl"/>
        </authorList>
    </citation>
    <scope>IDENTIFICATION</scope>
</reference>
<dbReference type="GO" id="GO:0046040">
    <property type="term" value="P:IMP metabolic process"/>
    <property type="evidence" value="ECO:0007669"/>
    <property type="project" value="TreeGrafter"/>
</dbReference>
<feature type="binding site" evidence="10">
    <location>
        <begin position="124"/>
        <end position="127"/>
    </location>
    <ligand>
        <name>IMP</name>
        <dbReference type="ChEBI" id="CHEBI:58053"/>
    </ligand>
</feature>
<feature type="binding site" evidence="10">
    <location>
        <position position="99"/>
    </location>
    <ligand>
        <name>Mg(2+)</name>
        <dbReference type="ChEBI" id="CHEBI:18420"/>
    </ligand>
</feature>
<feature type="binding site" evidence="10">
    <location>
        <begin position="389"/>
        <end position="395"/>
    </location>
    <ligand>
        <name>substrate</name>
    </ligand>
</feature>
<dbReference type="InterPro" id="IPR001114">
    <property type="entry name" value="Adenylosuccinate_synthetase"/>
</dbReference>
<dbReference type="Ensembl" id="ENSCCRT00000101184.2">
    <property type="protein sequence ID" value="ENSCCRP00000093195.2"/>
    <property type="gene ID" value="ENSCCRG00000060886.1"/>
</dbReference>
<keyword evidence="3 10" id="KW-0479">Metal-binding</keyword>
<keyword evidence="7 13" id="KW-0339">Growth factor</keyword>
<feature type="active site" evidence="11">
    <location>
        <position position="232"/>
    </location>
</feature>
<sequence>MRLQTPPPLLFLFGQRTFILMAVFALNHAWSSVAALLFSHCSSNSCGMAADSTMSNGREAASLNGEPALKRSRDSVDSLRIPREPQNKVTVVLGAQWGDEGKGKVVDLLAMDADIVCRCQGGNNAGHTVVVDSVEYDFHLLPSGVLNKKATSFIGNGVVIHLPGLFEEAEKNSQKGNGLQGWEERLKISDRAHIVFNFHQAVDGIQEQLRQQQAGKNLGTTKKGIGPAYSSKAARNGLRVCDLVSDFSVFEEKFRVLAGHFQTTYPNLNIDIDAELEQLKSYAERLRPLVTDGVYFMHTALNGPSKKILVEGANAALLDIDFGTYPFVTSSNCTVGGVCTGLGVPPSHVGRVYGVVKAYTTRVGVGAFPTEQDNDTGDLLQSRGREFGVTTGRRRRCGWLDLVLVRYAHMVNGFSAIALTKLDILDTLPEIKIGIAYTVDGKPLPSFPANMDVLTKVQVTYETFPGWCCSTEGVRSFDELPSQAQAYIRFIENFLQVPENIFVNTLCKPRETLVEVEHEFPEAKLRRVVPSCVLLQRCGGCCSDEAMLCVSVSTHTTVMQLKQFTRNVHGATVEEIIELPFVEHSQCQCRHRSQL</sequence>
<dbReference type="InterPro" id="IPR042109">
    <property type="entry name" value="Adenylosuccinate_synth_dom1"/>
</dbReference>
<evidence type="ECO:0000256" key="2">
    <source>
        <dbReference type="ARBA" id="ARBA00022598"/>
    </source>
</evidence>
<keyword evidence="16" id="KW-1185">Reference proteome</keyword>
<dbReference type="GO" id="GO:0004019">
    <property type="term" value="F:adenylosuccinate synthase activity"/>
    <property type="evidence" value="ECO:0007669"/>
    <property type="project" value="UniProtKB-UniRule"/>
</dbReference>
<dbReference type="Gene3D" id="1.10.300.10">
    <property type="entry name" value="Adenylosuccinate Synthetase, subunit A, domain 2"/>
    <property type="match status" value="1"/>
</dbReference>
<accession>A0A8C1FIM1</accession>
<comment type="similarity">
    <text evidence="13">Belongs to the PDGF/VEGF growth factor family.</text>
</comment>
<dbReference type="PROSITE" id="PS50278">
    <property type="entry name" value="PDGF_2"/>
    <property type="match status" value="1"/>
</dbReference>
<evidence type="ECO:0000256" key="13">
    <source>
        <dbReference type="RuleBase" id="RU003818"/>
    </source>
</evidence>
<evidence type="ECO:0000256" key="6">
    <source>
        <dbReference type="ARBA" id="ARBA00022842"/>
    </source>
</evidence>
<dbReference type="SMART" id="SM00141">
    <property type="entry name" value="PDGF"/>
    <property type="match status" value="1"/>
</dbReference>
<feature type="active site" description="Proton donor" evidence="10">
    <location>
        <position position="127"/>
    </location>
</feature>
<dbReference type="GeneTree" id="ENSGT00390000015553"/>
<reference evidence="15" key="1">
    <citation type="submission" date="2025-08" db="UniProtKB">
        <authorList>
            <consortium name="Ensembl"/>
        </authorList>
    </citation>
    <scope>IDENTIFICATION</scope>
</reference>
<dbReference type="HAMAP" id="MF_00011">
    <property type="entry name" value="Adenylosucc_synth"/>
    <property type="match status" value="1"/>
</dbReference>
<feature type="binding site" evidence="10">
    <location>
        <begin position="99"/>
        <end position="102"/>
    </location>
    <ligand>
        <name>IMP</name>
        <dbReference type="ChEBI" id="CHEBI:58053"/>
    </ligand>
</feature>
<comment type="pathway">
    <text evidence="10 12">Purine metabolism; AMP biosynthesis via de novo pathway; AMP from IMP: step 1/2.</text>
</comment>
<comment type="function">
    <text evidence="12">Plays an important role in the de novo pathway of purine nucleotide biosynthesis.</text>
</comment>
<dbReference type="NCBIfam" id="TIGR00184">
    <property type="entry name" value="purA"/>
    <property type="match status" value="1"/>
</dbReference>
<dbReference type="CDD" id="cd03108">
    <property type="entry name" value="AdSS"/>
    <property type="match status" value="1"/>
</dbReference>
<evidence type="ECO:0000256" key="12">
    <source>
        <dbReference type="RuleBase" id="RU000520"/>
    </source>
</evidence>
<evidence type="ECO:0000259" key="14">
    <source>
        <dbReference type="PROSITE" id="PS50278"/>
    </source>
</evidence>
<dbReference type="PROSITE" id="PS01266">
    <property type="entry name" value="ADENYLOSUCCIN_SYN_1"/>
    <property type="match status" value="1"/>
</dbReference>
<evidence type="ECO:0000256" key="8">
    <source>
        <dbReference type="ARBA" id="ARBA00023134"/>
    </source>
</evidence>
<feature type="binding site" evidence="10">
    <location>
        <position position="314"/>
    </location>
    <ligand>
        <name>IMP</name>
        <dbReference type="ChEBI" id="CHEBI:58053"/>
    </ligand>
</feature>
<keyword evidence="5 10" id="KW-0658">Purine biosynthesis</keyword>
<dbReference type="SUPFAM" id="SSF52540">
    <property type="entry name" value="P-loop containing nucleoside triphosphate hydrolases"/>
    <property type="match status" value="1"/>
</dbReference>
<evidence type="ECO:0000256" key="1">
    <source>
        <dbReference type="ARBA" id="ARBA00011738"/>
    </source>
</evidence>
<evidence type="ECO:0000256" key="11">
    <source>
        <dbReference type="PROSITE-ProRule" id="PRU10134"/>
    </source>
</evidence>
<dbReference type="InterPro" id="IPR042110">
    <property type="entry name" value="Adenylosuccinate_synth_dom2"/>
</dbReference>
<evidence type="ECO:0000256" key="9">
    <source>
        <dbReference type="ARBA" id="ARBA00050432"/>
    </source>
</evidence>
<keyword evidence="10" id="KW-0963">Cytoplasm</keyword>
<keyword evidence="8 10" id="KW-0342">GTP-binding</keyword>
<dbReference type="PANTHER" id="PTHR11846:SF11">
    <property type="entry name" value="ADENYLOSUCCINATE SYNTHETASE"/>
    <property type="match status" value="1"/>
</dbReference>
<dbReference type="InterPro" id="IPR027417">
    <property type="entry name" value="P-loop_NTPase"/>
</dbReference>
<comment type="cofactor">
    <cofactor evidence="10">
        <name>Mg(2+)</name>
        <dbReference type="ChEBI" id="CHEBI:18420"/>
    </cofactor>
    <text evidence="10">Binds 1 Mg(2+) ion per subunit.</text>
</comment>
<dbReference type="CDD" id="cd00135">
    <property type="entry name" value="PDGF"/>
    <property type="match status" value="1"/>
</dbReference>
<dbReference type="Pfam" id="PF00341">
    <property type="entry name" value="PDGF"/>
    <property type="match status" value="1"/>
</dbReference>
<dbReference type="EC" id="6.3.4.4" evidence="10 12"/>
<feature type="domain" description="Platelet-derived growth factor (PDGF) family profile" evidence="14">
    <location>
        <begin position="486"/>
        <end position="594"/>
    </location>
</feature>